<keyword evidence="2" id="KW-0175">Coiled coil</keyword>
<feature type="region of interest" description="Disordered" evidence="3">
    <location>
        <begin position="466"/>
        <end position="485"/>
    </location>
</feature>
<feature type="compositionally biased region" description="Low complexity" evidence="3">
    <location>
        <begin position="191"/>
        <end position="205"/>
    </location>
</feature>
<evidence type="ECO:0000313" key="6">
    <source>
        <dbReference type="Proteomes" id="UP001497623"/>
    </source>
</evidence>
<evidence type="ECO:0000313" key="5">
    <source>
        <dbReference type="EMBL" id="CAL4092298.1"/>
    </source>
</evidence>
<feature type="domain" description="c-SKI SMAD4-binding" evidence="4">
    <location>
        <begin position="377"/>
        <end position="467"/>
    </location>
</feature>
<dbReference type="InterPro" id="IPR037000">
    <property type="entry name" value="Ski_DNA-bd_sf"/>
</dbReference>
<comment type="similarity">
    <text evidence="1">Belongs to the SKI family.</text>
</comment>
<dbReference type="Proteomes" id="UP001497623">
    <property type="component" value="Unassembled WGS sequence"/>
</dbReference>
<dbReference type="GO" id="GO:0005667">
    <property type="term" value="C:transcription regulator complex"/>
    <property type="evidence" value="ECO:0007669"/>
    <property type="project" value="TreeGrafter"/>
</dbReference>
<reference evidence="5 6" key="1">
    <citation type="submission" date="2024-05" db="EMBL/GenBank/DDBJ databases">
        <authorList>
            <person name="Wallberg A."/>
        </authorList>
    </citation>
    <scope>NUCLEOTIDE SEQUENCE [LARGE SCALE GENOMIC DNA]</scope>
</reference>
<dbReference type="GO" id="GO:0030514">
    <property type="term" value="P:negative regulation of BMP signaling pathway"/>
    <property type="evidence" value="ECO:0007669"/>
    <property type="project" value="TreeGrafter"/>
</dbReference>
<feature type="compositionally biased region" description="Polar residues" evidence="3">
    <location>
        <begin position="210"/>
        <end position="225"/>
    </location>
</feature>
<dbReference type="InterPro" id="IPR014890">
    <property type="entry name" value="c-SKI_SMAD4-bd_dom"/>
</dbReference>
<feature type="coiled-coil region" evidence="2">
    <location>
        <begin position="772"/>
        <end position="841"/>
    </location>
</feature>
<dbReference type="EMBL" id="CAXKWB010008758">
    <property type="protein sequence ID" value="CAL4092298.1"/>
    <property type="molecule type" value="Genomic_DNA"/>
</dbReference>
<dbReference type="Pfam" id="PF08782">
    <property type="entry name" value="c-SKI_SMAD_bind"/>
    <property type="match status" value="1"/>
</dbReference>
<feature type="compositionally biased region" description="Polar residues" evidence="3">
    <location>
        <begin position="644"/>
        <end position="668"/>
    </location>
</feature>
<organism evidence="5 6">
    <name type="scientific">Meganyctiphanes norvegica</name>
    <name type="common">Northern krill</name>
    <name type="synonym">Thysanopoda norvegica</name>
    <dbReference type="NCBI Taxonomy" id="48144"/>
    <lineage>
        <taxon>Eukaryota</taxon>
        <taxon>Metazoa</taxon>
        <taxon>Ecdysozoa</taxon>
        <taxon>Arthropoda</taxon>
        <taxon>Crustacea</taxon>
        <taxon>Multicrustacea</taxon>
        <taxon>Malacostraca</taxon>
        <taxon>Eumalacostraca</taxon>
        <taxon>Eucarida</taxon>
        <taxon>Euphausiacea</taxon>
        <taxon>Euphausiidae</taxon>
        <taxon>Meganyctiphanes</taxon>
    </lineage>
</organism>
<dbReference type="Gene3D" id="3.10.390.10">
    <property type="entry name" value="SAND domain-like"/>
    <property type="match status" value="1"/>
</dbReference>
<evidence type="ECO:0000259" key="4">
    <source>
        <dbReference type="SMART" id="SM01046"/>
    </source>
</evidence>
<dbReference type="InterPro" id="IPR009061">
    <property type="entry name" value="DNA-bd_dom_put_sf"/>
</dbReference>
<feature type="region of interest" description="Disordered" evidence="3">
    <location>
        <begin position="643"/>
        <end position="719"/>
    </location>
</feature>
<dbReference type="InterPro" id="IPR003380">
    <property type="entry name" value="SKI/SNO/DAC"/>
</dbReference>
<dbReference type="CDD" id="cd21079">
    <property type="entry name" value="DHD_Ski_Sno"/>
    <property type="match status" value="1"/>
</dbReference>
<dbReference type="PANTHER" id="PTHR10005:SF25">
    <property type="entry name" value="SNO ONCOGENE, ISOFORM B"/>
    <property type="match status" value="1"/>
</dbReference>
<dbReference type="PANTHER" id="PTHR10005">
    <property type="entry name" value="SKI ONCOGENE-RELATED"/>
    <property type="match status" value="1"/>
</dbReference>
<accession>A0AAV2QMH5</accession>
<feature type="region of interest" description="Disordered" evidence="3">
    <location>
        <begin position="191"/>
        <end position="225"/>
    </location>
</feature>
<protein>
    <recommendedName>
        <fullName evidence="4">c-SKI SMAD4-binding domain-containing protein</fullName>
    </recommendedName>
</protein>
<dbReference type="InterPro" id="IPR010919">
    <property type="entry name" value="SAND-like_dom_sf"/>
</dbReference>
<gene>
    <name evidence="5" type="ORF">MNOR_LOCUS14562</name>
</gene>
<evidence type="ECO:0000256" key="3">
    <source>
        <dbReference type="SAM" id="MobiDB-lite"/>
    </source>
</evidence>
<dbReference type="AlphaFoldDB" id="A0AAV2QMH5"/>
<comment type="caution">
    <text evidence="5">The sequence shown here is derived from an EMBL/GenBank/DDBJ whole genome shotgun (WGS) entry which is preliminary data.</text>
</comment>
<proteinExistence type="inferred from homology"/>
<evidence type="ECO:0000256" key="1">
    <source>
        <dbReference type="ARBA" id="ARBA00009513"/>
    </source>
</evidence>
<name>A0AAV2QMH5_MEGNR</name>
<sequence length="875" mass="95896">MATSSSQVSDYSPHLKRVLKNYQNSAVNSLHGPGPNNYLVAPAPQDQSQQLLDNKLGTQPLIQPHKKHLSTDIVYIDHGYSKQQLYREGGYNKALIYSEDCNKSKEQDSWPQCAEKDVEPYNIKSWREGTPSGKVGHEELVKVVLPQDLWQRACRGVSVHGPDNKVAPLPSGPADITTVVALVPPPAAAATATNTATGTSSSSGGFAEPPNTSNTSGTSQQQASTVVEAGVSWVEPGHFLAPPPFPPQPWPVFTVPDKEGHGGQAETLLDGEPIACFTVGGEKRLCLPQILNSVLRDFSLTQINAVCSDLQIYCSRCTAEQLDELKSAAVLPSSAMSCGLITNTDAQRLTQTLLATHPANRPPQVPPMPRVKNQLMVYHCCFGKCKGVVWEELYVGPGAPCVECDECHGLFSPERFVTHAHRSLEKRTCHWGFEADNWRTYLLLAKDQTMPMEKAEALLKSLKNKFDPSNHKRKKDGVEAELPKKVRSEDGNLAAAAAAAAHPGVPAYSYDPLVQQYYYRLATSTMPSPWTATPLVTRDGKPLPPPPPAFVRDSFPAPVPAYLSQGPPVLADPGRVVPMSDSQKFERHYQPNVALAPPKVRDKMAREAAQARDTQIEKQALYQSPVIKSENIKKEGGSIYYPSGHSQILSKSPTQKALQRPSSPNIKQNSREGIPPPPSMSAAHTNLSNSSQKFSSPEDIPTRHKNLSNSSQKLCSPEDVTTRHLDLELSTTDSDTDSVSSITQKSETVEEAEALLRGWSDRAAATKVAQLVADLAARLAQRETEANMLRRRLDAHNKEQNQIKSHHQTQLTLTTRTNKEERQLREKVSVLEAELYSLREEFRGPIKQPTVISAPMQAATIKTEPCELGPTDNNC</sequence>
<keyword evidence="6" id="KW-1185">Reference proteome</keyword>
<dbReference type="SUPFAM" id="SSF63763">
    <property type="entry name" value="SAND domain-like"/>
    <property type="match status" value="1"/>
</dbReference>
<dbReference type="SMART" id="SM01046">
    <property type="entry name" value="c-SKI_SMAD_bind"/>
    <property type="match status" value="1"/>
</dbReference>
<dbReference type="Gene3D" id="3.10.260.20">
    <property type="entry name" value="Ski"/>
    <property type="match status" value="1"/>
</dbReference>
<evidence type="ECO:0000256" key="2">
    <source>
        <dbReference type="SAM" id="Coils"/>
    </source>
</evidence>
<dbReference type="GO" id="GO:0000978">
    <property type="term" value="F:RNA polymerase II cis-regulatory region sequence-specific DNA binding"/>
    <property type="evidence" value="ECO:0007669"/>
    <property type="project" value="TreeGrafter"/>
</dbReference>
<dbReference type="FunFam" id="3.10.260.20:FF:000002">
    <property type="entry name" value="SKI-like oncogene a"/>
    <property type="match status" value="1"/>
</dbReference>
<dbReference type="GO" id="GO:0005737">
    <property type="term" value="C:cytoplasm"/>
    <property type="evidence" value="ECO:0007669"/>
    <property type="project" value="TreeGrafter"/>
</dbReference>
<dbReference type="GO" id="GO:0046332">
    <property type="term" value="F:SMAD binding"/>
    <property type="evidence" value="ECO:0007669"/>
    <property type="project" value="InterPro"/>
</dbReference>
<dbReference type="GO" id="GO:0000981">
    <property type="term" value="F:DNA-binding transcription factor activity, RNA polymerase II-specific"/>
    <property type="evidence" value="ECO:0007669"/>
    <property type="project" value="TreeGrafter"/>
</dbReference>
<dbReference type="Pfam" id="PF02437">
    <property type="entry name" value="Ski_Sno_DHD"/>
    <property type="match status" value="1"/>
</dbReference>
<feature type="compositionally biased region" description="Polar residues" evidence="3">
    <location>
        <begin position="682"/>
        <end position="695"/>
    </location>
</feature>
<dbReference type="InterPro" id="IPR023216">
    <property type="entry name" value="Tscrpt_reg_SKI_SnoN"/>
</dbReference>
<dbReference type="SUPFAM" id="SSF46955">
    <property type="entry name" value="Putative DNA-binding domain"/>
    <property type="match status" value="1"/>
</dbReference>
<dbReference type="GO" id="GO:0005634">
    <property type="term" value="C:nucleus"/>
    <property type="evidence" value="ECO:0007669"/>
    <property type="project" value="TreeGrafter"/>
</dbReference>